<dbReference type="Proteomes" id="UP000011014">
    <property type="component" value="Unassembled WGS sequence"/>
</dbReference>
<dbReference type="AlphaFoldDB" id="E4Z4V1"/>
<gene>
    <name evidence="1" type="ORF">GSOID_T00026453001</name>
</gene>
<proteinExistence type="predicted"/>
<dbReference type="EMBL" id="FN657445">
    <property type="protein sequence ID" value="CBY42729.1"/>
    <property type="molecule type" value="Genomic_DNA"/>
</dbReference>
<name>E4Z4V1_OIKDI</name>
<organism evidence="1">
    <name type="scientific">Oikopleura dioica</name>
    <name type="common">Tunicate</name>
    <dbReference type="NCBI Taxonomy" id="34765"/>
    <lineage>
        <taxon>Eukaryota</taxon>
        <taxon>Metazoa</taxon>
        <taxon>Chordata</taxon>
        <taxon>Tunicata</taxon>
        <taxon>Appendicularia</taxon>
        <taxon>Copelata</taxon>
        <taxon>Oikopleuridae</taxon>
        <taxon>Oikopleura</taxon>
    </lineage>
</organism>
<reference evidence="1" key="1">
    <citation type="journal article" date="2010" name="Science">
        <title>Plasticity of animal genome architecture unmasked by rapid evolution of a pelagic tunicate.</title>
        <authorList>
            <person name="Denoeud F."/>
            <person name="Henriet S."/>
            <person name="Mungpakdee S."/>
            <person name="Aury J.M."/>
            <person name="Da Silva C."/>
            <person name="Brinkmann H."/>
            <person name="Mikhaleva J."/>
            <person name="Olsen L.C."/>
            <person name="Jubin C."/>
            <person name="Canestro C."/>
            <person name="Bouquet J.M."/>
            <person name="Danks G."/>
            <person name="Poulain J."/>
            <person name="Campsteijn C."/>
            <person name="Adamski M."/>
            <person name="Cross I."/>
            <person name="Yadetie F."/>
            <person name="Muffato M."/>
            <person name="Louis A."/>
            <person name="Butcher S."/>
            <person name="Tsagkogeorga G."/>
            <person name="Konrad A."/>
            <person name="Singh S."/>
            <person name="Jensen M.F."/>
            <person name="Cong E.H."/>
            <person name="Eikeseth-Otteraa H."/>
            <person name="Noel B."/>
            <person name="Anthouard V."/>
            <person name="Porcel B.M."/>
            <person name="Kachouri-Lafond R."/>
            <person name="Nishino A."/>
            <person name="Ugolini M."/>
            <person name="Chourrout P."/>
            <person name="Nishida H."/>
            <person name="Aasland R."/>
            <person name="Huzurbazar S."/>
            <person name="Westhof E."/>
            <person name="Delsuc F."/>
            <person name="Lehrach H."/>
            <person name="Reinhardt R."/>
            <person name="Weissenbach J."/>
            <person name="Roy S.W."/>
            <person name="Artiguenave F."/>
            <person name="Postlethwait J.H."/>
            <person name="Manak J.R."/>
            <person name="Thompson E.M."/>
            <person name="Jaillon O."/>
            <person name="Du Pasquier L."/>
            <person name="Boudinot P."/>
            <person name="Liberles D.A."/>
            <person name="Volff J.N."/>
            <person name="Philippe H."/>
            <person name="Lenhard B."/>
            <person name="Roest Crollius H."/>
            <person name="Wincker P."/>
            <person name="Chourrout D."/>
        </authorList>
    </citation>
    <scope>NUCLEOTIDE SEQUENCE [LARGE SCALE GENOMIC DNA]</scope>
</reference>
<evidence type="ECO:0000313" key="1">
    <source>
        <dbReference type="EMBL" id="CBY42729.1"/>
    </source>
</evidence>
<feature type="non-terminal residue" evidence="1">
    <location>
        <position position="1"/>
    </location>
</feature>
<protein>
    <submittedName>
        <fullName evidence="1">Uncharacterized protein</fullName>
    </submittedName>
</protein>
<accession>E4Z4V1</accession>
<sequence length="109" mass="11876">KDVILNVSSSFLLSSTMIPSLPTNLQNCHSSALKSFPNSCLSTEAINLHFSVLVDSLSSFGKNNFTHSSISFLKTALSSSFSVNAAKKQNSVNISKMKMRSRILNEFSI</sequence>